<evidence type="ECO:0000256" key="5">
    <source>
        <dbReference type="ARBA" id="ARBA00022989"/>
    </source>
</evidence>
<dbReference type="InterPro" id="IPR006726">
    <property type="entry name" value="PHBA_efflux_AaeB/fusaric-R"/>
</dbReference>
<proteinExistence type="predicted"/>
<evidence type="ECO:0000313" key="9">
    <source>
        <dbReference type="Proteomes" id="UP000186406"/>
    </source>
</evidence>
<keyword evidence="3" id="KW-1003">Cell membrane</keyword>
<feature type="transmembrane region" description="Helical" evidence="7">
    <location>
        <begin position="427"/>
        <end position="446"/>
    </location>
</feature>
<sequence>MTKTVAAAPGFWDVVFSLKTFAAAMLALWIALTFDLPNPYWAVGAVYIVAHPLSGATTSKAVYRLIGTVVGGIACVVMVPNLIDAPELLTLALALWMGGCLVVSLLDRSPRSYAFMLAGYTAALTSFAIVSAPQTAFDYAVGRVEEIAIGIVCAALVSRLVFPRHAGPVLAARIDAWLKDGSRLALESLRGDGGTPAALADRRRLAADAVDLNAFTTHIAYDTSALRDIVPPLRVLQRRMVALLPVVSGITDLIAARARMDDGCEARGRWPAAVQALVDETCIWLESGGELTEDRRAVLLARLAAVEEGARETVQWDSLLALNFAARICDLVQVWSDCIDLRGEIASGARRQLRWQRYDAKVENRPMHRDWGMALMSGFSVVLATCLTTALWIATGWPHGGGAVMMAGIFCCLFATMDDPVPVMKKFCWLLLPVTGAAFVFEFAVMPLVDGFLPLALILGLFLVPAGILLAIPSRFLVGMVLCVNLPYMLMLQSRATHDLGTFLNSNLATVVGIAAAACVTSLVRSVGAEWSARRLVRAGWSDIVAAAEGARSANRAAAFDALLYRMLDRFGLLAPRLAAIPAGSDVAGTDLVRDLRNGLNIIDLRAHRDALPREAGDAVEAALAAAGTYYGTLGGREAGVGSGENAVFLLTALDAALEAVLAASGSTAAARARLALVSLRCTLFPAAPPFQGPEPVPLLKAA</sequence>
<evidence type="ECO:0000256" key="6">
    <source>
        <dbReference type="ARBA" id="ARBA00023136"/>
    </source>
</evidence>
<name>A0A1M7ZPD9_9HYPH</name>
<dbReference type="GO" id="GO:0022857">
    <property type="term" value="F:transmembrane transporter activity"/>
    <property type="evidence" value="ECO:0007669"/>
    <property type="project" value="InterPro"/>
</dbReference>
<keyword evidence="2" id="KW-0813">Transport</keyword>
<evidence type="ECO:0000313" key="8">
    <source>
        <dbReference type="EMBL" id="SHO66682.1"/>
    </source>
</evidence>
<feature type="transmembrane region" description="Helical" evidence="7">
    <location>
        <begin position="371"/>
        <end position="393"/>
    </location>
</feature>
<dbReference type="Proteomes" id="UP000186406">
    <property type="component" value="Unassembled WGS sequence"/>
</dbReference>
<evidence type="ECO:0000256" key="1">
    <source>
        <dbReference type="ARBA" id="ARBA00004651"/>
    </source>
</evidence>
<accession>A0A1M7ZPD9</accession>
<feature type="transmembrane region" description="Helical" evidence="7">
    <location>
        <begin position="113"/>
        <end position="132"/>
    </location>
</feature>
<feature type="transmembrane region" description="Helical" evidence="7">
    <location>
        <begin position="144"/>
        <end position="162"/>
    </location>
</feature>
<evidence type="ECO:0000256" key="3">
    <source>
        <dbReference type="ARBA" id="ARBA00022475"/>
    </source>
</evidence>
<dbReference type="GO" id="GO:0005886">
    <property type="term" value="C:plasma membrane"/>
    <property type="evidence" value="ECO:0007669"/>
    <property type="project" value="UniProtKB-SubCell"/>
</dbReference>
<dbReference type="EMBL" id="FRXO01000007">
    <property type="protein sequence ID" value="SHO66682.1"/>
    <property type="molecule type" value="Genomic_DNA"/>
</dbReference>
<feature type="transmembrane region" description="Helical" evidence="7">
    <location>
        <begin position="38"/>
        <end position="54"/>
    </location>
</feature>
<keyword evidence="9" id="KW-1185">Reference proteome</keyword>
<feature type="transmembrane region" description="Helical" evidence="7">
    <location>
        <begin position="508"/>
        <end position="528"/>
    </location>
</feature>
<keyword evidence="4 7" id="KW-0812">Transmembrane</keyword>
<keyword evidence="5 7" id="KW-1133">Transmembrane helix</keyword>
<feature type="transmembrane region" description="Helical" evidence="7">
    <location>
        <begin position="12"/>
        <end position="32"/>
    </location>
</feature>
<dbReference type="OrthoDB" id="9807111at2"/>
<dbReference type="PANTHER" id="PTHR30509">
    <property type="entry name" value="P-HYDROXYBENZOIC ACID EFFLUX PUMP SUBUNIT-RELATED"/>
    <property type="match status" value="1"/>
</dbReference>
<feature type="transmembrane region" description="Helical" evidence="7">
    <location>
        <begin position="452"/>
        <end position="472"/>
    </location>
</feature>
<keyword evidence="6 7" id="KW-0472">Membrane</keyword>
<reference evidence="8 9" key="1">
    <citation type="submission" date="2016-12" db="EMBL/GenBank/DDBJ databases">
        <authorList>
            <person name="Song W.-J."/>
            <person name="Kurnit D.M."/>
        </authorList>
    </citation>
    <scope>NUCLEOTIDE SEQUENCE [LARGE SCALE GENOMIC DNA]</scope>
    <source>
        <strain evidence="8 9">DSM 19599</strain>
    </source>
</reference>
<protein>
    <submittedName>
        <fullName evidence="8">Uncharacterized membrane protein YccC</fullName>
    </submittedName>
</protein>
<evidence type="ECO:0000256" key="2">
    <source>
        <dbReference type="ARBA" id="ARBA00022448"/>
    </source>
</evidence>
<dbReference type="RefSeq" id="WP_073630782.1">
    <property type="nucleotide sequence ID" value="NZ_FRXO01000007.1"/>
</dbReference>
<feature type="transmembrane region" description="Helical" evidence="7">
    <location>
        <begin position="399"/>
        <end position="415"/>
    </location>
</feature>
<evidence type="ECO:0000256" key="7">
    <source>
        <dbReference type="SAM" id="Phobius"/>
    </source>
</evidence>
<feature type="transmembrane region" description="Helical" evidence="7">
    <location>
        <begin position="89"/>
        <end position="106"/>
    </location>
</feature>
<gene>
    <name evidence="8" type="ORF">SAMN02745172_03341</name>
</gene>
<dbReference type="STRING" id="1123029.SAMN02745172_03341"/>
<feature type="transmembrane region" description="Helical" evidence="7">
    <location>
        <begin position="477"/>
        <end position="496"/>
    </location>
</feature>
<dbReference type="AlphaFoldDB" id="A0A1M7ZPD9"/>
<dbReference type="PANTHER" id="PTHR30509:SF9">
    <property type="entry name" value="MULTIDRUG RESISTANCE PROTEIN MDTO"/>
    <property type="match status" value="1"/>
</dbReference>
<feature type="transmembrane region" description="Helical" evidence="7">
    <location>
        <begin position="61"/>
        <end position="83"/>
    </location>
</feature>
<dbReference type="Pfam" id="PF04632">
    <property type="entry name" value="FUSC"/>
    <property type="match status" value="1"/>
</dbReference>
<organism evidence="8 9">
    <name type="scientific">Pseudoxanthobacter soli DSM 19599</name>
    <dbReference type="NCBI Taxonomy" id="1123029"/>
    <lineage>
        <taxon>Bacteria</taxon>
        <taxon>Pseudomonadati</taxon>
        <taxon>Pseudomonadota</taxon>
        <taxon>Alphaproteobacteria</taxon>
        <taxon>Hyphomicrobiales</taxon>
        <taxon>Segnochrobactraceae</taxon>
        <taxon>Pseudoxanthobacter</taxon>
    </lineage>
</organism>
<comment type="subcellular location">
    <subcellularLocation>
        <location evidence="1">Cell membrane</location>
        <topology evidence="1">Multi-pass membrane protein</topology>
    </subcellularLocation>
</comment>
<evidence type="ECO:0000256" key="4">
    <source>
        <dbReference type="ARBA" id="ARBA00022692"/>
    </source>
</evidence>